<dbReference type="SUPFAM" id="SSF55729">
    <property type="entry name" value="Acyl-CoA N-acyltransferases (Nat)"/>
    <property type="match status" value="1"/>
</dbReference>
<dbReference type="GO" id="GO:0007165">
    <property type="term" value="P:signal transduction"/>
    <property type="evidence" value="ECO:0007669"/>
    <property type="project" value="TreeGrafter"/>
</dbReference>
<dbReference type="Proteomes" id="UP000197092">
    <property type="component" value="Chromosome 2"/>
</dbReference>
<accession>A0AAN1KQ56</accession>
<protein>
    <recommendedName>
        <fullName evidence="2 9">Acyl-homoserine-lactone synthase</fullName>
        <ecNumber evidence="1 9">2.3.1.184</ecNumber>
    </recommendedName>
    <alternativeName>
        <fullName evidence="9">Autoinducer synthesis protein</fullName>
    </alternativeName>
</protein>
<comment type="catalytic activity">
    <reaction evidence="7 9">
        <text>a fatty acyl-[ACP] + S-adenosyl-L-methionine = an N-acyl-L-homoserine lactone + S-methyl-5'-thioadenosine + holo-[ACP] + H(+)</text>
        <dbReference type="Rhea" id="RHEA:10096"/>
        <dbReference type="Rhea" id="RHEA-COMP:9685"/>
        <dbReference type="Rhea" id="RHEA-COMP:14125"/>
        <dbReference type="ChEBI" id="CHEBI:15378"/>
        <dbReference type="ChEBI" id="CHEBI:17509"/>
        <dbReference type="ChEBI" id="CHEBI:55474"/>
        <dbReference type="ChEBI" id="CHEBI:59789"/>
        <dbReference type="ChEBI" id="CHEBI:64479"/>
        <dbReference type="ChEBI" id="CHEBI:138651"/>
        <dbReference type="EC" id="2.3.1.184"/>
    </reaction>
</comment>
<comment type="similarity">
    <text evidence="8 9">Belongs to the autoinducer synthase family.</text>
</comment>
<name>A0AAN1KQ56_9VIBR</name>
<dbReference type="AlphaFoldDB" id="A0AAN1KQ56"/>
<dbReference type="PROSITE" id="PS00949">
    <property type="entry name" value="AUTOINDUCER_SYNTH_1"/>
    <property type="match status" value="1"/>
</dbReference>
<keyword evidence="3 8" id="KW-0673">Quorum sensing</keyword>
<evidence type="ECO:0000256" key="2">
    <source>
        <dbReference type="ARBA" id="ARBA00018768"/>
    </source>
</evidence>
<dbReference type="EMBL" id="CP018309">
    <property type="protein sequence ID" value="ASI92173.1"/>
    <property type="molecule type" value="Genomic_DNA"/>
</dbReference>
<dbReference type="InterPro" id="IPR001690">
    <property type="entry name" value="Autoind_synthase"/>
</dbReference>
<dbReference type="GO" id="GO:0009372">
    <property type="term" value="P:quorum sensing"/>
    <property type="evidence" value="ECO:0007669"/>
    <property type="project" value="UniProtKB-UniRule"/>
</dbReference>
<evidence type="ECO:0000256" key="3">
    <source>
        <dbReference type="ARBA" id="ARBA00022654"/>
    </source>
</evidence>
<dbReference type="GO" id="GO:0061579">
    <property type="term" value="F:N-acyl homoserine lactone synthase activity"/>
    <property type="evidence" value="ECO:0007669"/>
    <property type="project" value="UniProtKB-UniRule"/>
</dbReference>
<proteinExistence type="inferred from homology"/>
<evidence type="ECO:0000313" key="11">
    <source>
        <dbReference type="Proteomes" id="UP000197092"/>
    </source>
</evidence>
<evidence type="ECO:0000256" key="9">
    <source>
        <dbReference type="RuleBase" id="RU361135"/>
    </source>
</evidence>
<evidence type="ECO:0000313" key="10">
    <source>
        <dbReference type="EMBL" id="ASI92173.1"/>
    </source>
</evidence>
<dbReference type="RefSeq" id="WP_088878176.1">
    <property type="nucleotide sequence ID" value="NZ_CP018309.1"/>
</dbReference>
<reference evidence="11" key="1">
    <citation type="submission" date="2016-12" db="EMBL/GenBank/DDBJ databases">
        <title>Comparative genomic analysis reveals the diversity, evolution, and environmental adaptation strategies of the genus Vibrio.</title>
        <authorList>
            <person name="Lin H."/>
            <person name="Wang X."/>
            <person name="Zhang X.-H."/>
        </authorList>
    </citation>
    <scope>NUCLEOTIDE SEQUENCE [LARGE SCALE GENOMIC DNA]</scope>
    <source>
        <strain evidence="11">QT6D1</strain>
    </source>
</reference>
<keyword evidence="5 9" id="KW-0949">S-adenosyl-L-methionine</keyword>
<dbReference type="PRINTS" id="PR01549">
    <property type="entry name" value="AUTOINDCRSYN"/>
</dbReference>
<keyword evidence="6 8" id="KW-0071">Autoinducer synthesis</keyword>
<gene>
    <name evidence="10" type="ORF">BSZ05_20390</name>
</gene>
<dbReference type="InterPro" id="IPR018311">
    <property type="entry name" value="Autoind_synth_CS"/>
</dbReference>
<dbReference type="KEGG" id="vsh:BSZ05_20390"/>
<evidence type="ECO:0000256" key="1">
    <source>
        <dbReference type="ARBA" id="ARBA00012340"/>
    </source>
</evidence>
<sequence length="202" mass="23482">MSPVVKIQTYSELPENQKQEMYKLRHKVFVDRLKWDLDSTDKLEKDQYDTTEASYALVYVFGELAACWRLIPTNKTYMFVDTFPNLLEGEKYHSPKIIELSRFAVDKDLARRVPHVNLMALLFYHVTEYAIHNQIKEYITLTSVQVERIVKSLGIPLARIGNGEVHRIDNTRSVALKIPVGVELKKWFVNAPIYKHGLDRAS</sequence>
<dbReference type="PANTHER" id="PTHR39322">
    <property type="entry name" value="ACYL-HOMOSERINE-LACTONE SYNTHASE"/>
    <property type="match status" value="1"/>
</dbReference>
<dbReference type="PROSITE" id="PS51187">
    <property type="entry name" value="AUTOINDUCER_SYNTH_2"/>
    <property type="match status" value="1"/>
</dbReference>
<dbReference type="Pfam" id="PF00765">
    <property type="entry name" value="Autoind_synth"/>
    <property type="match status" value="1"/>
</dbReference>
<evidence type="ECO:0000256" key="8">
    <source>
        <dbReference type="PROSITE-ProRule" id="PRU00533"/>
    </source>
</evidence>
<organism evidence="10 11">
    <name type="scientific">Vibrio mediterranei</name>
    <dbReference type="NCBI Taxonomy" id="689"/>
    <lineage>
        <taxon>Bacteria</taxon>
        <taxon>Pseudomonadati</taxon>
        <taxon>Pseudomonadota</taxon>
        <taxon>Gammaproteobacteria</taxon>
        <taxon>Vibrionales</taxon>
        <taxon>Vibrionaceae</taxon>
        <taxon>Vibrio</taxon>
    </lineage>
</organism>
<evidence type="ECO:0000256" key="7">
    <source>
        <dbReference type="ARBA" id="ARBA00048576"/>
    </source>
</evidence>
<evidence type="ECO:0000256" key="4">
    <source>
        <dbReference type="ARBA" id="ARBA00022679"/>
    </source>
</evidence>
<dbReference type="EC" id="2.3.1.184" evidence="1 9"/>
<keyword evidence="4 9" id="KW-0808">Transferase</keyword>
<evidence type="ECO:0000256" key="6">
    <source>
        <dbReference type="ARBA" id="ARBA00022929"/>
    </source>
</evidence>
<dbReference type="InterPro" id="IPR016181">
    <property type="entry name" value="Acyl_CoA_acyltransferase"/>
</dbReference>
<dbReference type="Gene3D" id="3.40.630.30">
    <property type="match status" value="1"/>
</dbReference>
<evidence type="ECO:0000256" key="5">
    <source>
        <dbReference type="ARBA" id="ARBA00022691"/>
    </source>
</evidence>
<dbReference type="PANTHER" id="PTHR39322:SF1">
    <property type="entry name" value="ISOVALERYL-HOMOSERINE LACTONE SYNTHASE"/>
    <property type="match status" value="1"/>
</dbReference>